<evidence type="ECO:0000256" key="1">
    <source>
        <dbReference type="SAM" id="SignalP"/>
    </source>
</evidence>
<feature type="chain" id="PRO_5018157815" description="Lipoprotein" evidence="1">
    <location>
        <begin position="23"/>
        <end position="159"/>
    </location>
</feature>
<name>A0A3N4QLP1_9BACT</name>
<gene>
    <name evidence="2" type="ORF">EGT74_03320</name>
</gene>
<evidence type="ECO:0000313" key="3">
    <source>
        <dbReference type="Proteomes" id="UP000278351"/>
    </source>
</evidence>
<evidence type="ECO:0008006" key="4">
    <source>
        <dbReference type="Google" id="ProtNLM"/>
    </source>
</evidence>
<dbReference type="Proteomes" id="UP000278351">
    <property type="component" value="Unassembled WGS sequence"/>
</dbReference>
<comment type="caution">
    <text evidence="2">The sequence shown here is derived from an EMBL/GenBank/DDBJ whole genome shotgun (WGS) entry which is preliminary data.</text>
</comment>
<dbReference type="AlphaFoldDB" id="A0A3N4QLP1"/>
<evidence type="ECO:0000313" key="2">
    <source>
        <dbReference type="EMBL" id="RPE12594.1"/>
    </source>
</evidence>
<sequence>MKKLKTMIALFSVALFASCGTAPNPVEYNNKLMTLMNGNEKNMNAMNEAMTGGDYTKAEAVRKTWADELGKSIGEVDKLPAIKDDAGLKSAVAEGLKGYKKIADESYKTLIDLRTKEKGGDTTVQPQIQATLNTINSSFDAIGEKINKASNEFEKKFSK</sequence>
<dbReference type="RefSeq" id="WP_123845105.1">
    <property type="nucleotide sequence ID" value="NZ_RPDH01000001.1"/>
</dbReference>
<accession>A0A3N4QLP1</accession>
<protein>
    <recommendedName>
        <fullName evidence="4">Lipoprotein</fullName>
    </recommendedName>
</protein>
<dbReference type="PROSITE" id="PS51257">
    <property type="entry name" value="PROKAR_LIPOPROTEIN"/>
    <property type="match status" value="1"/>
</dbReference>
<keyword evidence="1" id="KW-0732">Signal</keyword>
<organism evidence="2 3">
    <name type="scientific">Chitinophaga lutea</name>
    <dbReference type="NCBI Taxonomy" id="2488634"/>
    <lineage>
        <taxon>Bacteria</taxon>
        <taxon>Pseudomonadati</taxon>
        <taxon>Bacteroidota</taxon>
        <taxon>Chitinophagia</taxon>
        <taxon>Chitinophagales</taxon>
        <taxon>Chitinophagaceae</taxon>
        <taxon>Chitinophaga</taxon>
    </lineage>
</organism>
<dbReference type="OrthoDB" id="1150657at2"/>
<feature type="signal peptide" evidence="1">
    <location>
        <begin position="1"/>
        <end position="22"/>
    </location>
</feature>
<dbReference type="EMBL" id="RPDH01000001">
    <property type="protein sequence ID" value="RPE12594.1"/>
    <property type="molecule type" value="Genomic_DNA"/>
</dbReference>
<reference evidence="2 3" key="1">
    <citation type="submission" date="2018-11" db="EMBL/GenBank/DDBJ databases">
        <title>Chitinophaga lutea sp.nov., isolate from arsenic contaminated soil.</title>
        <authorList>
            <person name="Zong Y."/>
        </authorList>
    </citation>
    <scope>NUCLEOTIDE SEQUENCE [LARGE SCALE GENOMIC DNA]</scope>
    <source>
        <strain evidence="2 3">ZY74</strain>
    </source>
</reference>
<proteinExistence type="predicted"/>
<keyword evidence="3" id="KW-1185">Reference proteome</keyword>